<name>A0AAN6M988_9PLEO</name>
<feature type="region of interest" description="Disordered" evidence="1">
    <location>
        <begin position="385"/>
        <end position="436"/>
    </location>
</feature>
<keyword evidence="3" id="KW-1185">Reference proteome</keyword>
<feature type="compositionally biased region" description="Basic and acidic residues" evidence="1">
    <location>
        <begin position="226"/>
        <end position="235"/>
    </location>
</feature>
<feature type="region of interest" description="Disordered" evidence="1">
    <location>
        <begin position="226"/>
        <end position="331"/>
    </location>
</feature>
<feature type="region of interest" description="Disordered" evidence="1">
    <location>
        <begin position="543"/>
        <end position="581"/>
    </location>
</feature>
<feature type="compositionally biased region" description="Low complexity" evidence="1">
    <location>
        <begin position="277"/>
        <end position="287"/>
    </location>
</feature>
<feature type="compositionally biased region" description="Low complexity" evidence="1">
    <location>
        <begin position="295"/>
        <end position="305"/>
    </location>
</feature>
<evidence type="ECO:0000313" key="2">
    <source>
        <dbReference type="EMBL" id="KAK3216826.1"/>
    </source>
</evidence>
<evidence type="ECO:0000313" key="3">
    <source>
        <dbReference type="Proteomes" id="UP001280581"/>
    </source>
</evidence>
<organism evidence="2 3">
    <name type="scientific">Pseudopithomyces chartarum</name>
    <dbReference type="NCBI Taxonomy" id="1892770"/>
    <lineage>
        <taxon>Eukaryota</taxon>
        <taxon>Fungi</taxon>
        <taxon>Dikarya</taxon>
        <taxon>Ascomycota</taxon>
        <taxon>Pezizomycotina</taxon>
        <taxon>Dothideomycetes</taxon>
        <taxon>Pleosporomycetidae</taxon>
        <taxon>Pleosporales</taxon>
        <taxon>Massarineae</taxon>
        <taxon>Didymosphaeriaceae</taxon>
        <taxon>Pseudopithomyces</taxon>
    </lineage>
</organism>
<dbReference type="EMBL" id="WVTA01000001">
    <property type="protein sequence ID" value="KAK3216826.1"/>
    <property type="molecule type" value="Genomic_DNA"/>
</dbReference>
<sequence length="581" mass="65402">MDSVDQQDFNIPTSSLAHSLFGDKLYTHYRTYHAVIQLPLFPHLYPGDGEWERIRNDVSSIPRGALPTLRIFKDFMRWLNSLNRLFEHHVPPNTMTLTISQPCGHAVHPATIENFSHDVPCPVCIIERSTSGLAHAWRAWQEAGGPYRKAPFGTSPTANWAYHQLSEIWKFEKLRWARLVFQLEYYIEKEAAWEAELSEKKDAHSIHIMQELVEVNSARKALEYARANDPHRTESTDIPFVPHTPLNHRKYVHSSTSDRSSDENGRHVSSELEADAQSSQSSQRSSPLYPPQPLEFESSSSFVVEGLQPAPHPRSPTLTLSPPRNPLPVRKKVSWPADLSDHAKRPLSNFWRRNVMTYIPGRHECPSEDGWEDTSFMRDTEFAYDVENHSSDSEDEEDEREGTYKEGDYDGDEETYDEDEGDDGDSDSSDDHSDVSSLIGVEGVALELIQQSVEAGIDLLEERSLGSMDHAHLEDSGEALPSAHESSAVVEDNELGDNEMGIMGSPEYEPPAIMDIADMEPATGKANASHRYVKSITPFPDVTYNVSSALDQPKRNTSDLEDSDSSHSRSAKRQKTTDDGC</sequence>
<feature type="compositionally biased region" description="Basic and acidic residues" evidence="1">
    <location>
        <begin position="259"/>
        <end position="270"/>
    </location>
</feature>
<proteinExistence type="predicted"/>
<reference evidence="2 3" key="1">
    <citation type="submission" date="2021-02" db="EMBL/GenBank/DDBJ databases">
        <title>Genome assembly of Pseudopithomyces chartarum.</title>
        <authorList>
            <person name="Jauregui R."/>
            <person name="Singh J."/>
            <person name="Voisey C."/>
        </authorList>
    </citation>
    <scope>NUCLEOTIDE SEQUENCE [LARGE SCALE GENOMIC DNA]</scope>
    <source>
        <strain evidence="2 3">AGR01</strain>
    </source>
</reference>
<feature type="compositionally biased region" description="Acidic residues" evidence="1">
    <location>
        <begin position="409"/>
        <end position="428"/>
    </location>
</feature>
<dbReference type="Proteomes" id="UP001280581">
    <property type="component" value="Unassembled WGS sequence"/>
</dbReference>
<accession>A0AAN6M988</accession>
<protein>
    <submittedName>
        <fullName evidence="2">Uncharacterized protein</fullName>
    </submittedName>
</protein>
<dbReference type="AlphaFoldDB" id="A0AAN6M988"/>
<comment type="caution">
    <text evidence="2">The sequence shown here is derived from an EMBL/GenBank/DDBJ whole genome shotgun (WGS) entry which is preliminary data.</text>
</comment>
<gene>
    <name evidence="2" type="ORF">GRF29_1g1092279</name>
</gene>
<evidence type="ECO:0000256" key="1">
    <source>
        <dbReference type="SAM" id="MobiDB-lite"/>
    </source>
</evidence>